<dbReference type="InParanoid" id="A0A6C2YWC7"/>
<dbReference type="EMBL" id="LR593887">
    <property type="protein sequence ID" value="VTS08884.1"/>
    <property type="molecule type" value="Genomic_DNA"/>
</dbReference>
<keyword evidence="2" id="KW-1185">Reference proteome</keyword>
<proteinExistence type="predicted"/>
<reference evidence="1" key="1">
    <citation type="submission" date="2019-04" db="EMBL/GenBank/DDBJ databases">
        <authorList>
            <consortium name="Science for Life Laboratories"/>
        </authorList>
    </citation>
    <scope>NUCLEOTIDE SEQUENCE</scope>
    <source>
        <strain evidence="1">MBLW1</strain>
    </source>
</reference>
<dbReference type="RefSeq" id="WP_162660978.1">
    <property type="nucleotide sequence ID" value="NZ_LR593887.1"/>
</dbReference>
<protein>
    <recommendedName>
        <fullName evidence="3">Carboxypeptidase regulatory-like domain-containing protein</fullName>
    </recommendedName>
</protein>
<name>A0A6C2YWC7_9BACT</name>
<dbReference type="SUPFAM" id="SSF49464">
    <property type="entry name" value="Carboxypeptidase regulatory domain-like"/>
    <property type="match status" value="1"/>
</dbReference>
<dbReference type="AlphaFoldDB" id="A0A6C2YWC7"/>
<gene>
    <name evidence="1" type="ORF">GMBLW1_34290</name>
</gene>
<accession>A0A6C2YWC7</accession>
<evidence type="ECO:0000313" key="2">
    <source>
        <dbReference type="Proteomes" id="UP000464378"/>
    </source>
</evidence>
<evidence type="ECO:0000313" key="1">
    <source>
        <dbReference type="EMBL" id="VIP05764.1"/>
    </source>
</evidence>
<dbReference type="KEGG" id="tim:GMBLW1_34290"/>
<organism evidence="1">
    <name type="scientific">Tuwongella immobilis</name>
    <dbReference type="NCBI Taxonomy" id="692036"/>
    <lineage>
        <taxon>Bacteria</taxon>
        <taxon>Pseudomonadati</taxon>
        <taxon>Planctomycetota</taxon>
        <taxon>Planctomycetia</taxon>
        <taxon>Gemmatales</taxon>
        <taxon>Gemmataceae</taxon>
        <taxon>Tuwongella</taxon>
    </lineage>
</organism>
<dbReference type="Proteomes" id="UP000464378">
    <property type="component" value="Chromosome"/>
</dbReference>
<dbReference type="InterPro" id="IPR008969">
    <property type="entry name" value="CarboxyPept-like_regulatory"/>
</dbReference>
<dbReference type="EMBL" id="LR586016">
    <property type="protein sequence ID" value="VIP05764.1"/>
    <property type="molecule type" value="Genomic_DNA"/>
</dbReference>
<sequence>MRFVVVMLLGLIGLGMLLPGCAPTPPEIVSVRGTVTLNGKPLPGAEVQFVPMIQGFGGEYIATALTDDQGRYELKVLGKSGACACENRVTVSEGPLPEDARGQSAASQMRATRFLAALKNRPIPDKYTNLAQSPLKVEVKLGQSEYPLELMR</sequence>
<evidence type="ECO:0008006" key="3">
    <source>
        <dbReference type="Google" id="ProtNLM"/>
    </source>
</evidence>